<dbReference type="AlphaFoldDB" id="A0A060LUN3"/>
<keyword evidence="3" id="KW-1003">Cell membrane</keyword>
<evidence type="ECO:0000256" key="3">
    <source>
        <dbReference type="ARBA" id="ARBA00022475"/>
    </source>
</evidence>
<dbReference type="PATRIC" id="fig|1246626.3.peg.2373"/>
<keyword evidence="4 7" id="KW-0812">Transmembrane</keyword>
<comment type="subcellular location">
    <subcellularLocation>
        <location evidence="1">Cell membrane</location>
        <topology evidence="1">Multi-pass membrane protein</topology>
    </subcellularLocation>
</comment>
<evidence type="ECO:0000256" key="1">
    <source>
        <dbReference type="ARBA" id="ARBA00004651"/>
    </source>
</evidence>
<proteinExistence type="inferred from homology"/>
<dbReference type="Proteomes" id="UP000027142">
    <property type="component" value="Chromosome"/>
</dbReference>
<dbReference type="STRING" id="1246626.BleG1_2373"/>
<dbReference type="HOGENOM" id="CLU_140945_3_0_9"/>
<dbReference type="GO" id="GO:0015990">
    <property type="term" value="P:electron transport coupled proton transport"/>
    <property type="evidence" value="ECO:0007669"/>
    <property type="project" value="TreeGrafter"/>
</dbReference>
<dbReference type="EMBL" id="CP003923">
    <property type="protein sequence ID" value="AIC94951.1"/>
    <property type="molecule type" value="Genomic_DNA"/>
</dbReference>
<dbReference type="GO" id="GO:0005886">
    <property type="term" value="C:plasma membrane"/>
    <property type="evidence" value="ECO:0007669"/>
    <property type="project" value="UniProtKB-SubCell"/>
</dbReference>
<evidence type="ECO:0000313" key="9">
    <source>
        <dbReference type="Proteomes" id="UP000027142"/>
    </source>
</evidence>
<evidence type="ECO:0000256" key="6">
    <source>
        <dbReference type="ARBA" id="ARBA00023136"/>
    </source>
</evidence>
<evidence type="ECO:0000256" key="5">
    <source>
        <dbReference type="ARBA" id="ARBA00022989"/>
    </source>
</evidence>
<dbReference type="eggNOG" id="COG3125">
    <property type="taxonomic scope" value="Bacteria"/>
</dbReference>
<evidence type="ECO:0000256" key="7">
    <source>
        <dbReference type="SAM" id="Phobius"/>
    </source>
</evidence>
<feature type="transmembrane region" description="Helical" evidence="7">
    <location>
        <begin position="31"/>
        <end position="50"/>
    </location>
</feature>
<keyword evidence="9" id="KW-1185">Reference proteome</keyword>
<dbReference type="GO" id="GO:0015078">
    <property type="term" value="F:proton transmembrane transporter activity"/>
    <property type="evidence" value="ECO:0007669"/>
    <property type="project" value="TreeGrafter"/>
</dbReference>
<gene>
    <name evidence="8" type="ORF">BleG1_2373</name>
</gene>
<dbReference type="OrthoDB" id="2989516at2"/>
<dbReference type="InterPro" id="IPR005171">
    <property type="entry name" value="Cyt_c_oxidase_su4_prok"/>
</dbReference>
<dbReference type="GO" id="GO:0019646">
    <property type="term" value="P:aerobic electron transport chain"/>
    <property type="evidence" value="ECO:0007669"/>
    <property type="project" value="TreeGrafter"/>
</dbReference>
<dbReference type="GO" id="GO:0009486">
    <property type="term" value="F:cytochrome bo3 ubiquinol oxidase activity"/>
    <property type="evidence" value="ECO:0007669"/>
    <property type="project" value="TreeGrafter"/>
</dbReference>
<feature type="transmembrane region" description="Helical" evidence="7">
    <location>
        <begin position="56"/>
        <end position="78"/>
    </location>
</feature>
<dbReference type="PANTHER" id="PTHR36835">
    <property type="entry name" value="CYTOCHROME BO(3) UBIQUINOL OXIDASE SUBUNIT 4"/>
    <property type="match status" value="1"/>
</dbReference>
<dbReference type="InterPro" id="IPR050968">
    <property type="entry name" value="Cytochrome_c_oxidase_bac_sub4"/>
</dbReference>
<feature type="transmembrane region" description="Helical" evidence="7">
    <location>
        <begin position="90"/>
        <end position="113"/>
    </location>
</feature>
<name>A0A060LUN3_9BACI</name>
<dbReference type="GO" id="GO:0009319">
    <property type="term" value="C:cytochrome o ubiquinol oxidase complex"/>
    <property type="evidence" value="ECO:0007669"/>
    <property type="project" value="TreeGrafter"/>
</dbReference>
<accession>A0A060LUN3</accession>
<dbReference type="Gene3D" id="1.20.1640.10">
    <property type="entry name" value="Multidrug efflux transporter AcrB transmembrane domain"/>
    <property type="match status" value="1"/>
</dbReference>
<evidence type="ECO:0000256" key="2">
    <source>
        <dbReference type="ARBA" id="ARBA00008079"/>
    </source>
</evidence>
<protein>
    <submittedName>
        <fullName evidence="8">Cytochrome c oxidase subunit 4B</fullName>
    </submittedName>
</protein>
<dbReference type="Pfam" id="PF03626">
    <property type="entry name" value="COX4_pro"/>
    <property type="match status" value="1"/>
</dbReference>
<dbReference type="PANTHER" id="PTHR36835:SF1">
    <property type="entry name" value="CYTOCHROME BO(3) UBIQUINOL OXIDASE SUBUNIT 4"/>
    <property type="match status" value="1"/>
</dbReference>
<organism evidence="8 9">
    <name type="scientific">Shouchella lehensis G1</name>
    <dbReference type="NCBI Taxonomy" id="1246626"/>
    <lineage>
        <taxon>Bacteria</taxon>
        <taxon>Bacillati</taxon>
        <taxon>Bacillota</taxon>
        <taxon>Bacilli</taxon>
        <taxon>Bacillales</taxon>
        <taxon>Bacillaceae</taxon>
        <taxon>Shouchella</taxon>
    </lineage>
</organism>
<keyword evidence="6 7" id="KW-0472">Membrane</keyword>
<keyword evidence="5 7" id="KW-1133">Transmembrane helix</keyword>
<comment type="similarity">
    <text evidence="2">Belongs to the cytochrome c oxidase bacterial subunit 4 family.</text>
</comment>
<sequence>MADDHLSKPFEKSSLTEAEKREMKRDIKKQFVVFILLLFLTVLAFVAVGADLVPNNFAVPFILILAIVQLLLQLLFFMHMKDKDHAWATVFMITGIFVTMPTIVALMLLIGVVKY</sequence>
<dbReference type="KEGG" id="ble:BleG1_2373"/>
<dbReference type="RefSeq" id="WP_038481042.1">
    <property type="nucleotide sequence ID" value="NZ_CP003923.1"/>
</dbReference>
<evidence type="ECO:0000313" key="8">
    <source>
        <dbReference type="EMBL" id="AIC94951.1"/>
    </source>
</evidence>
<evidence type="ECO:0000256" key="4">
    <source>
        <dbReference type="ARBA" id="ARBA00022692"/>
    </source>
</evidence>
<reference evidence="8 9" key="1">
    <citation type="journal article" date="2014" name="Gene">
        <title>A comparative genomic analysis of the alkalitolerant soil bacterium Bacillus lehensis G1.</title>
        <authorList>
            <person name="Noor Y.M."/>
            <person name="Samsulrizal N.H."/>
            <person name="Jema'on N.A."/>
            <person name="Low K.O."/>
            <person name="Ramli A.N."/>
            <person name="Alias N.I."/>
            <person name="Damis S.I."/>
            <person name="Fuzi S.F."/>
            <person name="Isa M.N."/>
            <person name="Murad A.M."/>
            <person name="Raih M.F."/>
            <person name="Bakar F.D."/>
            <person name="Najimudin N."/>
            <person name="Mahadi N.M."/>
            <person name="Illias R.M."/>
        </authorList>
    </citation>
    <scope>NUCLEOTIDE SEQUENCE [LARGE SCALE GENOMIC DNA]</scope>
    <source>
        <strain evidence="8 9">G1</strain>
    </source>
</reference>